<proteinExistence type="predicted"/>
<evidence type="ECO:0000313" key="3">
    <source>
        <dbReference type="Proteomes" id="UP000279089"/>
    </source>
</evidence>
<dbReference type="GO" id="GO:0008237">
    <property type="term" value="F:metallopeptidase activity"/>
    <property type="evidence" value="ECO:0007669"/>
    <property type="project" value="InterPro"/>
</dbReference>
<dbReference type="InterPro" id="IPR010384">
    <property type="entry name" value="MtfA_fam"/>
</dbReference>
<dbReference type="Pfam" id="PF06167">
    <property type="entry name" value="Peptidase_M90"/>
    <property type="match status" value="1"/>
</dbReference>
<keyword evidence="3" id="KW-1185">Reference proteome</keyword>
<dbReference type="EMBL" id="RMBX01000010">
    <property type="protein sequence ID" value="RPD39650.1"/>
    <property type="molecule type" value="Genomic_DNA"/>
</dbReference>
<gene>
    <name evidence="2" type="ORF">EG028_18565</name>
</gene>
<protein>
    <submittedName>
        <fullName evidence="2">Zinc-dependent peptidase</fullName>
    </submittedName>
</protein>
<comment type="caution">
    <text evidence="2">The sequence shown here is derived from an EMBL/GenBank/DDBJ whole genome shotgun (WGS) entry which is preliminary data.</text>
</comment>
<dbReference type="Proteomes" id="UP000279089">
    <property type="component" value="Unassembled WGS sequence"/>
</dbReference>
<keyword evidence="1" id="KW-0472">Membrane</keyword>
<dbReference type="SUPFAM" id="SSF55486">
    <property type="entry name" value="Metalloproteases ('zincins'), catalytic domain"/>
    <property type="match status" value="1"/>
</dbReference>
<dbReference type="PANTHER" id="PTHR30164:SF2">
    <property type="entry name" value="PROTEIN MTFA"/>
    <property type="match status" value="1"/>
</dbReference>
<dbReference type="Gene3D" id="1.10.472.150">
    <property type="entry name" value="Glucose-regulated metallo-peptidase M90, N-terminal domain"/>
    <property type="match status" value="1"/>
</dbReference>
<reference evidence="3" key="1">
    <citation type="submission" date="2018-11" db="EMBL/GenBank/DDBJ databases">
        <title>Chitinophaga lutea sp.nov., isolate from arsenic contaminated soil.</title>
        <authorList>
            <person name="Zong Y."/>
        </authorList>
    </citation>
    <scope>NUCLEOTIDE SEQUENCE [LARGE SCALE GENOMIC DNA]</scope>
    <source>
        <strain evidence="3">YLT18</strain>
    </source>
</reference>
<dbReference type="RefSeq" id="WP_120515787.1">
    <property type="nucleotide sequence ID" value="NZ_QXZY01000004.1"/>
</dbReference>
<dbReference type="PANTHER" id="PTHR30164">
    <property type="entry name" value="MTFA PEPTIDASE"/>
    <property type="match status" value="1"/>
</dbReference>
<dbReference type="Gene3D" id="3.40.390.10">
    <property type="entry name" value="Collagenase (Catalytic Domain)"/>
    <property type="match status" value="1"/>
</dbReference>
<organism evidence="2 3">
    <name type="scientific">Chitinophaga barathri</name>
    <dbReference type="NCBI Taxonomy" id="1647451"/>
    <lineage>
        <taxon>Bacteria</taxon>
        <taxon>Pseudomonadati</taxon>
        <taxon>Bacteroidota</taxon>
        <taxon>Chitinophagia</taxon>
        <taxon>Chitinophagales</taxon>
        <taxon>Chitinophagaceae</taxon>
        <taxon>Chitinophaga</taxon>
    </lineage>
</organism>
<dbReference type="InterPro" id="IPR024079">
    <property type="entry name" value="MetalloPept_cat_dom_sf"/>
</dbReference>
<sequence length="259" mass="29595">MMLPIIIPIVVIAFLFWWFYRPKKQKPGFVPVDITGLLEKNVRYYRQLSEEEKARFAAEVKEFLGHTTIEGVGADVEDLDKVLIASSAVIPIFAFPGWKYRNLTNVILYPDTFDEKYQFEGDRRNILGMVGTGHLNGQMLLSQSALRNGFSEHAGSSNTAIHEFVHLVDKTDGTVDGMPSSLIQHSYSLPWLKVMHEEIRRIESGHSDINPYAAMNESEFLAVVSEYFFEKPDTMSQHHPELYRLLSQIFRQDPAARQG</sequence>
<evidence type="ECO:0000256" key="1">
    <source>
        <dbReference type="SAM" id="Phobius"/>
    </source>
</evidence>
<dbReference type="GO" id="GO:0005829">
    <property type="term" value="C:cytosol"/>
    <property type="evidence" value="ECO:0007669"/>
    <property type="project" value="TreeGrafter"/>
</dbReference>
<keyword evidence="1" id="KW-1133">Transmembrane helix</keyword>
<name>A0A3N4MHT9_9BACT</name>
<evidence type="ECO:0000313" key="2">
    <source>
        <dbReference type="EMBL" id="RPD39650.1"/>
    </source>
</evidence>
<dbReference type="OrthoDB" id="9786424at2"/>
<dbReference type="GO" id="GO:0004177">
    <property type="term" value="F:aminopeptidase activity"/>
    <property type="evidence" value="ECO:0007669"/>
    <property type="project" value="TreeGrafter"/>
</dbReference>
<accession>A0A3N4MHT9</accession>
<dbReference type="CDD" id="cd20169">
    <property type="entry name" value="Peptidase_M90_mtfA"/>
    <property type="match status" value="1"/>
</dbReference>
<feature type="transmembrane region" description="Helical" evidence="1">
    <location>
        <begin position="5"/>
        <end position="20"/>
    </location>
</feature>
<dbReference type="AlphaFoldDB" id="A0A3N4MHT9"/>
<keyword evidence="1" id="KW-0812">Transmembrane</keyword>
<dbReference type="InterPro" id="IPR042252">
    <property type="entry name" value="MtfA_N"/>
</dbReference>